<accession>A0A248TIA9</accession>
<dbReference type="InterPro" id="IPR016032">
    <property type="entry name" value="Sig_transdc_resp-reg_C-effctor"/>
</dbReference>
<dbReference type="OrthoDB" id="2567653at2"/>
<dbReference type="InterPro" id="IPR039420">
    <property type="entry name" value="WalR-like"/>
</dbReference>
<dbReference type="GO" id="GO:0003677">
    <property type="term" value="F:DNA binding"/>
    <property type="evidence" value="ECO:0007669"/>
    <property type="project" value="UniProtKB-KW"/>
</dbReference>
<dbReference type="PANTHER" id="PTHR43214:SF41">
    <property type="entry name" value="NITRATE_NITRITE RESPONSE REGULATOR PROTEIN NARP"/>
    <property type="match status" value="1"/>
</dbReference>
<name>A0A248TIA9_9BACI</name>
<evidence type="ECO:0000256" key="1">
    <source>
        <dbReference type="ARBA" id="ARBA00023015"/>
    </source>
</evidence>
<dbReference type="PANTHER" id="PTHR43214">
    <property type="entry name" value="TWO-COMPONENT RESPONSE REGULATOR"/>
    <property type="match status" value="1"/>
</dbReference>
<dbReference type="PRINTS" id="PR00038">
    <property type="entry name" value="HTHLUXR"/>
</dbReference>
<keyword evidence="3" id="KW-0804">Transcription</keyword>
<dbReference type="CDD" id="cd06170">
    <property type="entry name" value="LuxR_C_like"/>
    <property type="match status" value="1"/>
</dbReference>
<dbReference type="SUPFAM" id="SSF46894">
    <property type="entry name" value="C-terminal effector domain of the bipartite response regulators"/>
    <property type="match status" value="1"/>
</dbReference>
<dbReference type="KEGG" id="bko:CKF48_11885"/>
<proteinExistence type="predicted"/>
<evidence type="ECO:0000259" key="4">
    <source>
        <dbReference type="PROSITE" id="PS50043"/>
    </source>
</evidence>
<evidence type="ECO:0000313" key="5">
    <source>
        <dbReference type="EMBL" id="ASV67946.1"/>
    </source>
</evidence>
<dbReference type="Pfam" id="PF00196">
    <property type="entry name" value="GerE"/>
    <property type="match status" value="1"/>
</dbReference>
<evidence type="ECO:0000313" key="6">
    <source>
        <dbReference type="Proteomes" id="UP000215137"/>
    </source>
</evidence>
<keyword evidence="2" id="KW-0238">DNA-binding</keyword>
<gene>
    <name evidence="5" type="ORF">CKF48_11885</name>
</gene>
<protein>
    <recommendedName>
        <fullName evidence="4">HTH luxR-type domain-containing protein</fullName>
    </recommendedName>
</protein>
<dbReference type="PROSITE" id="PS50043">
    <property type="entry name" value="HTH_LUXR_2"/>
    <property type="match status" value="1"/>
</dbReference>
<dbReference type="InterPro" id="IPR036388">
    <property type="entry name" value="WH-like_DNA-bd_sf"/>
</dbReference>
<evidence type="ECO:0000256" key="2">
    <source>
        <dbReference type="ARBA" id="ARBA00023125"/>
    </source>
</evidence>
<dbReference type="Proteomes" id="UP000215137">
    <property type="component" value="Chromosome"/>
</dbReference>
<dbReference type="PROSITE" id="PS00622">
    <property type="entry name" value="HTH_LUXR_1"/>
    <property type="match status" value="1"/>
</dbReference>
<organism evidence="5 6">
    <name type="scientific">Cytobacillus kochii</name>
    <dbReference type="NCBI Taxonomy" id="859143"/>
    <lineage>
        <taxon>Bacteria</taxon>
        <taxon>Bacillati</taxon>
        <taxon>Bacillota</taxon>
        <taxon>Bacilli</taxon>
        <taxon>Bacillales</taxon>
        <taxon>Bacillaceae</taxon>
        <taxon>Cytobacillus</taxon>
    </lineage>
</organism>
<sequence length="223" mass="25548">MKPKKVLIVGKEKAFKKGSIHSVLLNKEKYQLHYLNNENLLQDPLFLKGFSLAIINKVKSIYIDSLLENKVPSIVLIGKREQHLISVVSNVQGIVSKEKPEEIHFAIEMIEKGGFYFSTALKQYIFPLMGNKIPFDLDEELKYIPTILTEMELKVVEELINDKTNQQIADTLYLSKRTVEYYITSSMQKLKVNSRVGLAVKMTKAILLQNQSISIRKVQTVYA</sequence>
<evidence type="ECO:0000256" key="3">
    <source>
        <dbReference type="ARBA" id="ARBA00023163"/>
    </source>
</evidence>
<dbReference type="GO" id="GO:0006355">
    <property type="term" value="P:regulation of DNA-templated transcription"/>
    <property type="evidence" value="ECO:0007669"/>
    <property type="project" value="InterPro"/>
</dbReference>
<dbReference type="RefSeq" id="WP_095371515.1">
    <property type="nucleotide sequence ID" value="NZ_CP022983.1"/>
</dbReference>
<dbReference type="EMBL" id="CP022983">
    <property type="protein sequence ID" value="ASV67946.1"/>
    <property type="molecule type" value="Genomic_DNA"/>
</dbReference>
<keyword evidence="6" id="KW-1185">Reference proteome</keyword>
<keyword evidence="1" id="KW-0805">Transcription regulation</keyword>
<reference evidence="5 6" key="1">
    <citation type="submission" date="2017-08" db="EMBL/GenBank/DDBJ databases">
        <title>Complete Genome Sequence of Bacillus kochii Oregon-R-modENCODE STRAIN BDGP4, isolated from Drosophila melanogaster gut.</title>
        <authorList>
            <person name="Wan K.H."/>
            <person name="Yu C."/>
            <person name="Park S."/>
            <person name="Hammonds A.S."/>
            <person name="Booth B.W."/>
            <person name="Celniker S.E."/>
        </authorList>
    </citation>
    <scope>NUCLEOTIDE SEQUENCE [LARGE SCALE GENOMIC DNA]</scope>
    <source>
        <strain evidence="5 6">BDGP4</strain>
    </source>
</reference>
<dbReference type="SMART" id="SM00421">
    <property type="entry name" value="HTH_LUXR"/>
    <property type="match status" value="1"/>
</dbReference>
<dbReference type="InterPro" id="IPR000792">
    <property type="entry name" value="Tscrpt_reg_LuxR_C"/>
</dbReference>
<dbReference type="Gene3D" id="1.10.10.10">
    <property type="entry name" value="Winged helix-like DNA-binding domain superfamily/Winged helix DNA-binding domain"/>
    <property type="match status" value="1"/>
</dbReference>
<dbReference type="AlphaFoldDB" id="A0A248TIA9"/>
<feature type="domain" description="HTH luxR-type" evidence="4">
    <location>
        <begin position="141"/>
        <end position="207"/>
    </location>
</feature>